<organism evidence="2 3">
    <name type="scientific">Vibrio phage BUCT194</name>
    <dbReference type="NCBI Taxonomy" id="2859072"/>
    <lineage>
        <taxon>Viruses</taxon>
        <taxon>Duplodnaviria</taxon>
        <taxon>Heunggongvirae</taxon>
        <taxon>Uroviricota</taxon>
        <taxon>Caudoviricetes</taxon>
        <taxon>Schitoviridae</taxon>
        <taxon>Varunavirus</taxon>
        <taxon>Varunavirus BUCT194</taxon>
    </lineage>
</organism>
<sequence>MGLFSESRTVIASSTQTLIEDTPDYLKQAIFNAVLAGREIVPDILDAQMYCFANADVEKMYRYARDKYTNGLPEGTKGWAPPNYETIIEVLKKEYPNQVAAGRTFRIVTASVGPMNGFNVAMERFVEDPKFVRWGNIYQPTNPDRDFGKAFVYNGWGSDGNNQGYEITRTETNYEGHPIFIRAQWVTDPNQMRPFRNFTYSDYHEPINNDENAVYYTVEYQLINRDGSIYKDNKFPTGTRFWSYAVASKRYPELNTEDDGGSTITETFYFPVVPLRVNNKDLLAPSEQSKPLYKTSKKLLKYIDLDIEELREGVNNNPDIADIDHAYVVFGIDAHTDSQAGMRYLFEYFEDEYTRAKTGETEYLGWRNSSSYSYFHPPINVIEISDGTYKIQLGFAYITIQQYNGKIGPVNYCDKSMTLPVTDLQRSRPPGMTTMWYEDHNNYLTLRKQVTENSYRVIKVHGLIHSNNIYGANQNFYTVLRSGNPLVIPLNVAIAQTLPTKDANKLYYESFKIVFNAFEKVKLEWYQTGFFQFVTQVISIAFGAVAGGFNAMATSITTAVSSGVIAVGILIGQIILKSILASALFSFVADELGLEVAFGIAAVLTISGLFTDMPYAADMAQVGIGLLDASQEYLAEQFAEIQALMAANSAEYNEAMDELIEEYNKLQGSLNLNTVGLFTDVGMMPMESATSYVNRMTGAGIFNTTSIDVSSYVDTALNLNRGMV</sequence>
<dbReference type="RefSeq" id="YP_010657587.1">
    <property type="nucleotide sequence ID" value="NC_070848.1"/>
</dbReference>
<keyword evidence="1" id="KW-0472">Membrane</keyword>
<dbReference type="Proteomes" id="UP000828026">
    <property type="component" value="Segment"/>
</dbReference>
<dbReference type="EMBL" id="MZ447858">
    <property type="protein sequence ID" value="UAW01152.1"/>
    <property type="molecule type" value="Genomic_DNA"/>
</dbReference>
<keyword evidence="1" id="KW-0812">Transmembrane</keyword>
<feature type="transmembrane region" description="Helical" evidence="1">
    <location>
        <begin position="530"/>
        <end position="552"/>
    </location>
</feature>
<accession>A0AAE9BP32</accession>
<feature type="transmembrane region" description="Helical" evidence="1">
    <location>
        <begin position="564"/>
        <end position="586"/>
    </location>
</feature>
<dbReference type="GeneID" id="77933506"/>
<name>A0AAE9BP32_9CAUD</name>
<keyword evidence="1" id="KW-1133">Transmembrane helix</keyword>
<evidence type="ECO:0000313" key="2">
    <source>
        <dbReference type="EMBL" id="UAW01152.1"/>
    </source>
</evidence>
<dbReference type="KEGG" id="vg:77933506"/>
<evidence type="ECO:0000256" key="1">
    <source>
        <dbReference type="SAM" id="Phobius"/>
    </source>
</evidence>
<keyword evidence="3" id="KW-1185">Reference proteome</keyword>
<reference evidence="2 3" key="1">
    <citation type="submission" date="2021-06" db="EMBL/GenBank/DDBJ databases">
        <authorList>
            <person name="Chen R."/>
            <person name="Qin H."/>
            <person name="He S."/>
            <person name="Han P."/>
            <person name="Xu F."/>
            <person name="Sun H."/>
            <person name="Fan H."/>
            <person name="Tong Y."/>
        </authorList>
    </citation>
    <scope>NUCLEOTIDE SEQUENCE [LARGE SCALE GENOMIC DNA]</scope>
</reference>
<protein>
    <submittedName>
        <fullName evidence="2">Uncharacterized protein</fullName>
    </submittedName>
</protein>
<feature type="transmembrane region" description="Helical" evidence="1">
    <location>
        <begin position="592"/>
        <end position="611"/>
    </location>
</feature>
<evidence type="ECO:0000313" key="3">
    <source>
        <dbReference type="Proteomes" id="UP000828026"/>
    </source>
</evidence>
<proteinExistence type="predicted"/>